<evidence type="ECO:0000313" key="1">
    <source>
        <dbReference type="EMBL" id="QIF95110.1"/>
    </source>
</evidence>
<dbReference type="Proteomes" id="UP000503287">
    <property type="component" value="Chromosome"/>
</dbReference>
<dbReference type="EMBL" id="CP047344">
    <property type="protein sequence ID" value="QIF95110.1"/>
    <property type="molecule type" value="Genomic_DNA"/>
</dbReference>
<sequence>MPMPKYRNTETGLTGRFRVRRQAFSGLSILQVEVSVKRSRYPLDSSNDDIKTMTDWRNATYEEAIRIQIDYGG</sequence>
<organism evidence="1 2">
    <name type="scientific">Proteus vulgaris</name>
    <dbReference type="NCBI Taxonomy" id="585"/>
    <lineage>
        <taxon>Bacteria</taxon>
        <taxon>Pseudomonadati</taxon>
        <taxon>Pseudomonadota</taxon>
        <taxon>Gammaproteobacteria</taxon>
        <taxon>Enterobacterales</taxon>
        <taxon>Morganellaceae</taxon>
        <taxon>Proteus</taxon>
    </lineage>
</organism>
<name>A0A6G6SN44_PROVU</name>
<proteinExistence type="predicted"/>
<dbReference type="AlphaFoldDB" id="A0A6G6SN44"/>
<keyword evidence="2" id="KW-1185">Reference proteome</keyword>
<protein>
    <submittedName>
        <fullName evidence="1">Uncharacterized protein</fullName>
    </submittedName>
</protein>
<evidence type="ECO:0000313" key="2">
    <source>
        <dbReference type="Proteomes" id="UP000503287"/>
    </source>
</evidence>
<reference evidence="1 2" key="1">
    <citation type="submission" date="2020-01" db="EMBL/GenBank/DDBJ databases">
        <title>The genomic epidemiology of tigecycline resistance gene tet(X) variants in a swine farm in China.</title>
        <authorList>
            <person name="Peng K."/>
            <person name="Li R."/>
        </authorList>
    </citation>
    <scope>NUCLEOTIDE SEQUENCE [LARGE SCALE GENOMIC DNA]</scope>
    <source>
        <strain evidence="1 2">ZN3</strain>
    </source>
</reference>
<accession>A0A6G6SN44</accession>
<gene>
    <name evidence="1" type="ORF">GTH24_14920</name>
</gene>
<dbReference type="RefSeq" id="WP_082151788.1">
    <property type="nucleotide sequence ID" value="NZ_CP047344.1"/>
</dbReference>